<gene>
    <name evidence="2" type="ORF">BTO18_17345</name>
</gene>
<keyword evidence="1" id="KW-0812">Transmembrane</keyword>
<keyword evidence="3" id="KW-1185">Reference proteome</keyword>
<dbReference type="Proteomes" id="UP000238882">
    <property type="component" value="Unassembled WGS sequence"/>
</dbReference>
<feature type="transmembrane region" description="Helical" evidence="1">
    <location>
        <begin position="6"/>
        <end position="26"/>
    </location>
</feature>
<reference evidence="2 3" key="1">
    <citation type="submission" date="2016-12" db="EMBL/GenBank/DDBJ databases">
        <title>Trade-off between light-utilization and light-protection in marine flavobacteria.</title>
        <authorList>
            <person name="Kumagai Y."/>
            <person name="Yoshizawa S."/>
            <person name="Kogure K."/>
            <person name="Iwasaki W."/>
        </authorList>
    </citation>
    <scope>NUCLEOTIDE SEQUENCE [LARGE SCALE GENOMIC DNA]</scope>
    <source>
        <strain evidence="2 3">NBRC 108759</strain>
    </source>
</reference>
<evidence type="ECO:0000256" key="1">
    <source>
        <dbReference type="SAM" id="Phobius"/>
    </source>
</evidence>
<organism evidence="2 3">
    <name type="scientific">Polaribacter porphyrae</name>
    <dbReference type="NCBI Taxonomy" id="1137780"/>
    <lineage>
        <taxon>Bacteria</taxon>
        <taxon>Pseudomonadati</taxon>
        <taxon>Bacteroidota</taxon>
        <taxon>Flavobacteriia</taxon>
        <taxon>Flavobacteriales</taxon>
        <taxon>Flavobacteriaceae</taxon>
    </lineage>
</organism>
<accession>A0A2S7WT97</accession>
<comment type="caution">
    <text evidence="2">The sequence shown here is derived from an EMBL/GenBank/DDBJ whole genome shotgun (WGS) entry which is preliminary data.</text>
</comment>
<dbReference type="EMBL" id="MSCN01000001">
    <property type="protein sequence ID" value="PQJ80829.1"/>
    <property type="molecule type" value="Genomic_DNA"/>
</dbReference>
<feature type="transmembrane region" description="Helical" evidence="1">
    <location>
        <begin position="47"/>
        <end position="65"/>
    </location>
</feature>
<dbReference type="AlphaFoldDB" id="A0A2S7WT97"/>
<dbReference type="OrthoDB" id="670562at2"/>
<feature type="transmembrane region" description="Helical" evidence="1">
    <location>
        <begin position="108"/>
        <end position="130"/>
    </location>
</feature>
<proteinExistence type="predicted"/>
<protein>
    <submittedName>
        <fullName evidence="2">Uncharacterized protein</fullName>
    </submittedName>
</protein>
<evidence type="ECO:0000313" key="2">
    <source>
        <dbReference type="EMBL" id="PQJ80829.1"/>
    </source>
</evidence>
<keyword evidence="1" id="KW-1133">Transmembrane helix</keyword>
<feature type="transmembrane region" description="Helical" evidence="1">
    <location>
        <begin position="77"/>
        <end position="96"/>
    </location>
</feature>
<evidence type="ECO:0000313" key="3">
    <source>
        <dbReference type="Proteomes" id="UP000238882"/>
    </source>
</evidence>
<dbReference type="RefSeq" id="WP_105017436.1">
    <property type="nucleotide sequence ID" value="NZ_MSCN01000001.1"/>
</dbReference>
<keyword evidence="1" id="KW-0472">Membrane</keyword>
<name>A0A2S7WT97_9FLAO</name>
<sequence>MELQLKIIGILLSILAFIHIGFPKYFNWKIELKSMSLINQQMMTVHTFFIALVVFLIGLLCLTSANELIETNLGKKISFGLGVFWLIRLVFQLFIYSPKLWKGKKFETVMHIVFTIFWIYMSILFTMIYFQ</sequence>